<gene>
    <name evidence="2" type="ORF">O181_035627</name>
</gene>
<evidence type="ECO:0000313" key="2">
    <source>
        <dbReference type="EMBL" id="MBW0495912.1"/>
    </source>
</evidence>
<dbReference type="InterPro" id="IPR041588">
    <property type="entry name" value="Integrase_H2C2"/>
</dbReference>
<dbReference type="InterPro" id="IPR050951">
    <property type="entry name" value="Retrovirus_Pol_polyprotein"/>
</dbReference>
<comment type="caution">
    <text evidence="2">The sequence shown here is derived from an EMBL/GenBank/DDBJ whole genome shotgun (WGS) entry which is preliminary data.</text>
</comment>
<reference evidence="2" key="1">
    <citation type="submission" date="2021-03" db="EMBL/GenBank/DDBJ databases">
        <title>Draft genome sequence of rust myrtle Austropuccinia psidii MF-1, a brazilian biotype.</title>
        <authorList>
            <person name="Quecine M.C."/>
            <person name="Pachon D.M.R."/>
            <person name="Bonatelli M.L."/>
            <person name="Correr F.H."/>
            <person name="Franceschini L.M."/>
            <person name="Leite T.F."/>
            <person name="Margarido G.R.A."/>
            <person name="Almeida C.A."/>
            <person name="Ferrarezi J.A."/>
            <person name="Labate C.A."/>
        </authorList>
    </citation>
    <scope>NUCLEOTIDE SEQUENCE</scope>
    <source>
        <strain evidence="2">MF-1</strain>
    </source>
</reference>
<name>A0A9Q3H958_9BASI</name>
<dbReference type="Proteomes" id="UP000765509">
    <property type="component" value="Unassembled WGS sequence"/>
</dbReference>
<dbReference type="Gene3D" id="1.10.340.70">
    <property type="match status" value="1"/>
</dbReference>
<protein>
    <recommendedName>
        <fullName evidence="1">Integrase zinc-binding domain-containing protein</fullName>
    </recommendedName>
</protein>
<organism evidence="2 3">
    <name type="scientific">Austropuccinia psidii MF-1</name>
    <dbReference type="NCBI Taxonomy" id="1389203"/>
    <lineage>
        <taxon>Eukaryota</taxon>
        <taxon>Fungi</taxon>
        <taxon>Dikarya</taxon>
        <taxon>Basidiomycota</taxon>
        <taxon>Pucciniomycotina</taxon>
        <taxon>Pucciniomycetes</taxon>
        <taxon>Pucciniales</taxon>
        <taxon>Sphaerophragmiaceae</taxon>
        <taxon>Austropuccinia</taxon>
    </lineage>
</organism>
<feature type="domain" description="Integrase zinc-binding" evidence="1">
    <location>
        <begin position="120"/>
        <end position="176"/>
    </location>
</feature>
<evidence type="ECO:0000259" key="1">
    <source>
        <dbReference type="Pfam" id="PF17921"/>
    </source>
</evidence>
<dbReference type="Pfam" id="PF17921">
    <property type="entry name" value="Integrase_H2C2"/>
    <property type="match status" value="1"/>
</dbReference>
<dbReference type="PANTHER" id="PTHR37984">
    <property type="entry name" value="PROTEIN CBG26694"/>
    <property type="match status" value="1"/>
</dbReference>
<keyword evidence="3" id="KW-1185">Reference proteome</keyword>
<proteinExistence type="predicted"/>
<dbReference type="EMBL" id="AVOT02013352">
    <property type="protein sequence ID" value="MBW0495912.1"/>
    <property type="molecule type" value="Genomic_DNA"/>
</dbReference>
<sequence>MTIAHKSGNIHKNVDGLSIWALENIPENPAWVSQEEHHIEGVYVTEIGKQFFNKVKESYKMEKNCHILFQLLMEYFKDPSLSSKLDEVWKKAYDDRRFHLLDGILYHSTKHTCVTALKDRTLIDIILHECHDDVVSGHFSEDRTLERFKTCSWWKNWRNGVGEYCQACERFQKENKSKGKKFVMMMQIQEPKSPWEIAHMYWLTAIPPGGDRSFNACLVLVDSYSKASILLP</sequence>
<evidence type="ECO:0000313" key="3">
    <source>
        <dbReference type="Proteomes" id="UP000765509"/>
    </source>
</evidence>
<accession>A0A9Q3H958</accession>
<dbReference type="PANTHER" id="PTHR37984:SF5">
    <property type="entry name" value="PROTEIN NYNRIN-LIKE"/>
    <property type="match status" value="1"/>
</dbReference>
<dbReference type="AlphaFoldDB" id="A0A9Q3H958"/>